<name>A0A2H5Y7C6_9CHLR</name>
<dbReference type="SUPFAM" id="SSF46785">
    <property type="entry name" value="Winged helix' DNA-binding domain"/>
    <property type="match status" value="1"/>
</dbReference>
<evidence type="ECO:0000256" key="2">
    <source>
        <dbReference type="ARBA" id="ARBA00022491"/>
    </source>
</evidence>
<dbReference type="Gene3D" id="1.10.10.10">
    <property type="entry name" value="Winged helix-like DNA-binding domain superfamily/Winged helix DNA-binding domain"/>
    <property type="match status" value="1"/>
</dbReference>
<dbReference type="Pfam" id="PF06971">
    <property type="entry name" value="Put_DNA-bind_N"/>
    <property type="match status" value="1"/>
</dbReference>
<dbReference type="GO" id="GO:0005737">
    <property type="term" value="C:cytoplasm"/>
    <property type="evidence" value="ECO:0007669"/>
    <property type="project" value="UniProtKB-SubCell"/>
</dbReference>
<dbReference type="Proteomes" id="UP000236642">
    <property type="component" value="Unassembled WGS sequence"/>
</dbReference>
<dbReference type="Gene3D" id="3.40.50.720">
    <property type="entry name" value="NAD(P)-binding Rossmann-like Domain"/>
    <property type="match status" value="1"/>
</dbReference>
<accession>A0A2H5Y7C6</accession>
<comment type="subcellular location">
    <subcellularLocation>
        <location evidence="7">Cytoplasm</location>
    </subcellularLocation>
</comment>
<evidence type="ECO:0000256" key="1">
    <source>
        <dbReference type="ARBA" id="ARBA00022490"/>
    </source>
</evidence>
<feature type="binding site" evidence="7">
    <location>
        <begin position="91"/>
        <end position="96"/>
    </location>
    <ligand>
        <name>NAD(+)</name>
        <dbReference type="ChEBI" id="CHEBI:57540"/>
    </ligand>
</feature>
<dbReference type="NCBIfam" id="NF003989">
    <property type="entry name" value="PRK05472.1-3"/>
    <property type="match status" value="1"/>
</dbReference>
<dbReference type="GO" id="GO:0045892">
    <property type="term" value="P:negative regulation of DNA-templated transcription"/>
    <property type="evidence" value="ECO:0007669"/>
    <property type="project" value="InterPro"/>
</dbReference>
<comment type="subunit">
    <text evidence="7">Homodimer.</text>
</comment>
<keyword evidence="6 7" id="KW-0804">Transcription</keyword>
<reference evidence="10" key="1">
    <citation type="submission" date="2017-09" db="EMBL/GenBank/DDBJ databases">
        <title>Metaegenomics of thermophilic ammonia-oxidizing enrichment culture.</title>
        <authorList>
            <person name="Kato S."/>
            <person name="Suzuki K."/>
        </authorList>
    </citation>
    <scope>NUCLEOTIDE SEQUENCE [LARGE SCALE GENOMIC DNA]</scope>
</reference>
<comment type="function">
    <text evidence="7">Modulates transcription in response to changes in cellular NADH/NAD(+) redox state.</text>
</comment>
<dbReference type="InterPro" id="IPR009718">
    <property type="entry name" value="Rex_DNA-bd_C_dom"/>
</dbReference>
<proteinExistence type="inferred from homology"/>
<dbReference type="InterPro" id="IPR036390">
    <property type="entry name" value="WH_DNA-bd_sf"/>
</dbReference>
<feature type="DNA-binding region" description="H-T-H motif" evidence="7">
    <location>
        <begin position="17"/>
        <end position="56"/>
    </location>
</feature>
<organism evidence="9 10">
    <name type="scientific">Candidatus Thermoflexus japonica</name>
    <dbReference type="NCBI Taxonomy" id="2035417"/>
    <lineage>
        <taxon>Bacteria</taxon>
        <taxon>Bacillati</taxon>
        <taxon>Chloroflexota</taxon>
        <taxon>Thermoflexia</taxon>
        <taxon>Thermoflexales</taxon>
        <taxon>Thermoflexaceae</taxon>
        <taxon>Thermoflexus</taxon>
    </lineage>
</organism>
<dbReference type="GO" id="GO:0003677">
    <property type="term" value="F:DNA binding"/>
    <property type="evidence" value="ECO:0007669"/>
    <property type="project" value="UniProtKB-UniRule"/>
</dbReference>
<keyword evidence="1 7" id="KW-0963">Cytoplasm</keyword>
<evidence type="ECO:0000256" key="6">
    <source>
        <dbReference type="ARBA" id="ARBA00023163"/>
    </source>
</evidence>
<dbReference type="GO" id="GO:0003700">
    <property type="term" value="F:DNA-binding transcription factor activity"/>
    <property type="evidence" value="ECO:0007669"/>
    <property type="project" value="UniProtKB-UniRule"/>
</dbReference>
<dbReference type="InterPro" id="IPR058236">
    <property type="entry name" value="Rex_actinobacterial-type"/>
</dbReference>
<evidence type="ECO:0000313" key="10">
    <source>
        <dbReference type="Proteomes" id="UP000236642"/>
    </source>
</evidence>
<dbReference type="AlphaFoldDB" id="A0A2H5Y7C6"/>
<dbReference type="NCBIfam" id="NF003992">
    <property type="entry name" value="PRK05472.2-1"/>
    <property type="match status" value="1"/>
</dbReference>
<dbReference type="NCBIfam" id="NF003996">
    <property type="entry name" value="PRK05472.2-5"/>
    <property type="match status" value="1"/>
</dbReference>
<evidence type="ECO:0000256" key="3">
    <source>
        <dbReference type="ARBA" id="ARBA00023015"/>
    </source>
</evidence>
<evidence type="ECO:0000313" key="9">
    <source>
        <dbReference type="EMBL" id="GBD09329.1"/>
    </source>
</evidence>
<feature type="domain" description="CoA-binding" evidence="8">
    <location>
        <begin position="80"/>
        <end position="181"/>
    </location>
</feature>
<keyword evidence="2 7" id="KW-0678">Repressor</keyword>
<sequence length="210" mass="23375">MASVRKVPDIVIGRLPIYLRALQVMAAEGREVTSSQELGERLGISSAQIRKDLSYFGTFGKQGTGYRIPDLIHRLKQILKVDRTWDMILIGAGNLGHALAQYQGFTPRGFRLVAIFDNDPEKIGRPIGPHIIRDVQELPAFVREHGIQIAMIAVPASAAQQVADLCVEAGIRAILNYAPIHLKVPSRVLVQYIDPAIHLQQMTYYLDDQI</sequence>
<evidence type="ECO:0000259" key="8">
    <source>
        <dbReference type="SMART" id="SM00881"/>
    </source>
</evidence>
<dbReference type="PANTHER" id="PTHR35786">
    <property type="entry name" value="REDOX-SENSING TRANSCRIPTIONAL REPRESSOR REX"/>
    <property type="match status" value="1"/>
</dbReference>
<keyword evidence="4 7" id="KW-0520">NAD</keyword>
<dbReference type="InterPro" id="IPR003781">
    <property type="entry name" value="CoA-bd"/>
</dbReference>
<evidence type="ECO:0000256" key="4">
    <source>
        <dbReference type="ARBA" id="ARBA00023027"/>
    </source>
</evidence>
<dbReference type="PANTHER" id="PTHR35786:SF1">
    <property type="entry name" value="REDOX-SENSING TRANSCRIPTIONAL REPRESSOR REX 1"/>
    <property type="match status" value="1"/>
</dbReference>
<dbReference type="EMBL" id="BEHY01000036">
    <property type="protein sequence ID" value="GBD09329.1"/>
    <property type="molecule type" value="Genomic_DNA"/>
</dbReference>
<evidence type="ECO:0000256" key="5">
    <source>
        <dbReference type="ARBA" id="ARBA00023125"/>
    </source>
</evidence>
<protein>
    <recommendedName>
        <fullName evidence="7">Redox-sensing transcriptional repressor Rex</fullName>
    </recommendedName>
</protein>
<dbReference type="InterPro" id="IPR036388">
    <property type="entry name" value="WH-like_DNA-bd_sf"/>
</dbReference>
<keyword evidence="5 7" id="KW-0238">DNA-binding</keyword>
<dbReference type="InterPro" id="IPR022876">
    <property type="entry name" value="Tscrpt_rep_Rex"/>
</dbReference>
<comment type="similarity">
    <text evidence="7">Belongs to the transcriptional regulatory Rex family.</text>
</comment>
<dbReference type="SMART" id="SM00881">
    <property type="entry name" value="CoA_binding"/>
    <property type="match status" value="1"/>
</dbReference>
<comment type="caution">
    <text evidence="9">The sequence shown here is derived from an EMBL/GenBank/DDBJ whole genome shotgun (WGS) entry which is preliminary data.</text>
</comment>
<dbReference type="NCBIfam" id="NF003994">
    <property type="entry name" value="PRK05472.2-3"/>
    <property type="match status" value="1"/>
</dbReference>
<dbReference type="SUPFAM" id="SSF51735">
    <property type="entry name" value="NAD(P)-binding Rossmann-fold domains"/>
    <property type="match status" value="1"/>
</dbReference>
<evidence type="ECO:0000256" key="7">
    <source>
        <dbReference type="HAMAP-Rule" id="MF_01131"/>
    </source>
</evidence>
<dbReference type="Pfam" id="PF02629">
    <property type="entry name" value="CoA_binding"/>
    <property type="match status" value="1"/>
</dbReference>
<dbReference type="InterPro" id="IPR036291">
    <property type="entry name" value="NAD(P)-bd_dom_sf"/>
</dbReference>
<gene>
    <name evidence="7 9" type="primary">rex</name>
    <name evidence="9" type="ORF">HRbin22_01579</name>
</gene>
<keyword evidence="3 7" id="KW-0805">Transcription regulation</keyword>
<dbReference type="NCBIfam" id="NF003993">
    <property type="entry name" value="PRK05472.2-2"/>
    <property type="match status" value="1"/>
</dbReference>
<dbReference type="NCBIfam" id="NF003995">
    <property type="entry name" value="PRK05472.2-4"/>
    <property type="match status" value="1"/>
</dbReference>
<dbReference type="GO" id="GO:0051775">
    <property type="term" value="P:response to redox state"/>
    <property type="evidence" value="ECO:0007669"/>
    <property type="project" value="InterPro"/>
</dbReference>
<dbReference type="HAMAP" id="MF_01131">
    <property type="entry name" value="Rex"/>
    <property type="match status" value="1"/>
</dbReference>